<name>A0ABY7AM36_9ALTE</name>
<dbReference type="Proteomes" id="UP001163726">
    <property type="component" value="Chromosome"/>
</dbReference>
<proteinExistence type="predicted"/>
<sequence length="572" mass="64701">MKSSLLFIVSVLTLSACDSANHSQTLTKKESQQVVDNETTAIEQQRLAYTRNKVMHNDAAYVPPQCYTKTVDELGETQNPCYACHDNGKKPNYISGVDLQLEYGFTAAYLQTNRWSNLFKDFSKEVAEISNDEIKQYIRQSNYFSDDGSLTLANKLKNVPPGWDVNKDGQWNGFIPDAYFNFDQQGFDLKPNGEFSGWRAFAYSPFVGAFFPANGATDDVLIRLPSVFQQDEQGQFNLDIYKVNLAIVEAMIKRQSVEITPIDENLFGVDIDKNGELSMAIEVKFDWAPLDDRLMSYVGQAKQALAKKQLHIAGGLYPEGTEFLHTLRYLDWQDEALVLSKRIKEVRYSKKTGWNTYPQLQNAALSEIKEKNDFPERLRQFTGDGEVGLYTGFGWVLQGFIEDKVGDLRPQTYEETVFCMGCHSGISATTDGAFAFSRKLDASTFKQGWYHWSEKGLAGLMEPKLADGRNEYATYLANNIWGDEFRSNSEIKAKFLTETGELNKAALAKLNKNIGELLIPTKARANKLNKAYRAIVKEESYIYGRQPFEGNINHVHDFVESGTPTQVELVLK</sequence>
<reference evidence="1" key="1">
    <citation type="submission" date="2022-10" db="EMBL/GenBank/DDBJ databases">
        <title>Catenovulum adriacola sp. nov. isolated in the Harbour of Susak.</title>
        <authorList>
            <person name="Schoch T."/>
            <person name="Reich S.J."/>
            <person name="Stoeferle S."/>
            <person name="Flaiz M."/>
            <person name="Kazda M."/>
            <person name="Riedel C.U."/>
            <person name="Duerre P."/>
        </authorList>
    </citation>
    <scope>NUCLEOTIDE SEQUENCE</scope>
    <source>
        <strain evidence="1">TS8</strain>
    </source>
</reference>
<dbReference type="PROSITE" id="PS51257">
    <property type="entry name" value="PROKAR_LIPOPROTEIN"/>
    <property type="match status" value="1"/>
</dbReference>
<protein>
    <recommendedName>
        <fullName evidence="3">Lipoprotein</fullName>
    </recommendedName>
</protein>
<accession>A0ABY7AM36</accession>
<organism evidence="1 2">
    <name type="scientific">Catenovulum adriaticum</name>
    <dbReference type="NCBI Taxonomy" id="2984846"/>
    <lineage>
        <taxon>Bacteria</taxon>
        <taxon>Pseudomonadati</taxon>
        <taxon>Pseudomonadota</taxon>
        <taxon>Gammaproteobacteria</taxon>
        <taxon>Alteromonadales</taxon>
        <taxon>Alteromonadaceae</taxon>
        <taxon>Catenovulum</taxon>
    </lineage>
</organism>
<dbReference type="EMBL" id="CP109965">
    <property type="protein sequence ID" value="WAJ69520.1"/>
    <property type="molecule type" value="Genomic_DNA"/>
</dbReference>
<evidence type="ECO:0008006" key="3">
    <source>
        <dbReference type="Google" id="ProtNLM"/>
    </source>
</evidence>
<evidence type="ECO:0000313" key="1">
    <source>
        <dbReference type="EMBL" id="WAJ69520.1"/>
    </source>
</evidence>
<dbReference type="RefSeq" id="WP_268073780.1">
    <property type="nucleotide sequence ID" value="NZ_CP109965.1"/>
</dbReference>
<keyword evidence="2" id="KW-1185">Reference proteome</keyword>
<gene>
    <name evidence="1" type="ORF">OLW01_10090</name>
</gene>
<evidence type="ECO:0000313" key="2">
    <source>
        <dbReference type="Proteomes" id="UP001163726"/>
    </source>
</evidence>